<keyword evidence="2" id="KW-0813">Transport</keyword>
<dbReference type="Gene3D" id="1.10.1760.20">
    <property type="match status" value="1"/>
</dbReference>
<keyword evidence="2 4" id="KW-0472">Membrane</keyword>
<evidence type="ECO:0000313" key="5">
    <source>
        <dbReference type="EMBL" id="MEQ7848067.1"/>
    </source>
</evidence>
<dbReference type="RefSeq" id="WP_349804854.1">
    <property type="nucleotide sequence ID" value="NZ_JBEGDP010000013.1"/>
</dbReference>
<feature type="region of interest" description="Disordered" evidence="3">
    <location>
        <begin position="1"/>
        <end position="36"/>
    </location>
</feature>
<keyword evidence="4" id="KW-1133">Transmembrane helix</keyword>
<comment type="subcellular location">
    <subcellularLocation>
        <location evidence="2">Cell membrane</location>
        <topology evidence="2">Multi-pass membrane protein</topology>
    </subcellularLocation>
</comment>
<dbReference type="InterPro" id="IPR003784">
    <property type="entry name" value="BioY"/>
</dbReference>
<comment type="caution">
    <text evidence="5">The sequence shown here is derived from an EMBL/GenBank/DDBJ whole genome shotgun (WGS) entry which is preliminary data.</text>
</comment>
<feature type="transmembrane region" description="Helical" evidence="4">
    <location>
        <begin position="45"/>
        <end position="64"/>
    </location>
</feature>
<dbReference type="Pfam" id="PF02632">
    <property type="entry name" value="BioY"/>
    <property type="match status" value="1"/>
</dbReference>
<evidence type="ECO:0000256" key="4">
    <source>
        <dbReference type="SAM" id="Phobius"/>
    </source>
</evidence>
<organism evidence="5 6">
    <name type="scientific">Nocardioides kribbensis</name>
    <dbReference type="NCBI Taxonomy" id="305517"/>
    <lineage>
        <taxon>Bacteria</taxon>
        <taxon>Bacillati</taxon>
        <taxon>Actinomycetota</taxon>
        <taxon>Actinomycetes</taxon>
        <taxon>Propionibacteriales</taxon>
        <taxon>Nocardioidaceae</taxon>
        <taxon>Nocardioides</taxon>
    </lineage>
</organism>
<gene>
    <name evidence="5" type="ORF">V6R90_12350</name>
</gene>
<feature type="compositionally biased region" description="Polar residues" evidence="3">
    <location>
        <begin position="1"/>
        <end position="16"/>
    </location>
</feature>
<protein>
    <recommendedName>
        <fullName evidence="2">Biotin transporter</fullName>
    </recommendedName>
</protein>
<dbReference type="PIRSF" id="PIRSF016661">
    <property type="entry name" value="BioY"/>
    <property type="match status" value="1"/>
</dbReference>
<proteinExistence type="inferred from homology"/>
<evidence type="ECO:0000256" key="1">
    <source>
        <dbReference type="ARBA" id="ARBA00010692"/>
    </source>
</evidence>
<keyword evidence="4" id="KW-0812">Transmembrane</keyword>
<sequence length="226" mass="23115">MTTQQPAPASDHTTTGHPADHPGADPAYDGHGGSTSSRLRSTTTGIALVAAFAALISACAYVGAIPVGGAGVPITLQTFGVMLAGCLLGPVRGFLAVTLYLVLGAVGLPVFAEHSSGLGVFTGPSAGYLVGFPLAALAAGVLVKYVAGRRGKTRALVVFACSFVASALVLHTAGIVGMKLYFDVSWREAISYDAPFWIGDVVKTSLVALVAAEVHRAFPQLLHGRR</sequence>
<dbReference type="PANTHER" id="PTHR34295:SF1">
    <property type="entry name" value="BIOTIN TRANSPORTER BIOY"/>
    <property type="match status" value="1"/>
</dbReference>
<comment type="similarity">
    <text evidence="1 2">Belongs to the BioY family.</text>
</comment>
<feature type="transmembrane region" description="Helical" evidence="4">
    <location>
        <begin position="94"/>
        <end position="112"/>
    </location>
</feature>
<name>A0ABV1P011_9ACTN</name>
<keyword evidence="2" id="KW-1003">Cell membrane</keyword>
<dbReference type="EMBL" id="JBEGDP010000013">
    <property type="protein sequence ID" value="MEQ7848067.1"/>
    <property type="molecule type" value="Genomic_DNA"/>
</dbReference>
<evidence type="ECO:0000256" key="3">
    <source>
        <dbReference type="SAM" id="MobiDB-lite"/>
    </source>
</evidence>
<accession>A0ABV1P011</accession>
<feature type="transmembrane region" description="Helical" evidence="4">
    <location>
        <begin position="155"/>
        <end position="176"/>
    </location>
</feature>
<dbReference type="Proteomes" id="UP001482520">
    <property type="component" value="Unassembled WGS sequence"/>
</dbReference>
<feature type="transmembrane region" description="Helical" evidence="4">
    <location>
        <begin position="70"/>
        <end position="87"/>
    </location>
</feature>
<feature type="transmembrane region" description="Helical" evidence="4">
    <location>
        <begin position="118"/>
        <end position="143"/>
    </location>
</feature>
<dbReference type="PANTHER" id="PTHR34295">
    <property type="entry name" value="BIOTIN TRANSPORTER BIOY"/>
    <property type="match status" value="1"/>
</dbReference>
<keyword evidence="6" id="KW-1185">Reference proteome</keyword>
<evidence type="ECO:0000313" key="6">
    <source>
        <dbReference type="Proteomes" id="UP001482520"/>
    </source>
</evidence>
<evidence type="ECO:0000256" key="2">
    <source>
        <dbReference type="PIRNR" id="PIRNR016661"/>
    </source>
</evidence>
<reference evidence="5 6" key="1">
    <citation type="submission" date="2024-02" db="EMBL/GenBank/DDBJ databases">
        <title>Full genome sequence of Nocardioides kribbensis.</title>
        <authorList>
            <person name="Poletto B.L."/>
            <person name="Silva G."/>
            <person name="Galante D."/>
            <person name="Campos K.R."/>
            <person name="Santos M.B.N."/>
            <person name="Sacchi C.T."/>
        </authorList>
    </citation>
    <scope>NUCLEOTIDE SEQUENCE [LARGE SCALE GENOMIC DNA]</scope>
    <source>
        <strain evidence="5 6">O4R</strain>
    </source>
</reference>